<dbReference type="GO" id="GO:0005634">
    <property type="term" value="C:nucleus"/>
    <property type="evidence" value="ECO:0007669"/>
    <property type="project" value="InterPro"/>
</dbReference>
<feature type="domain" description="C2H2-type" evidence="8">
    <location>
        <begin position="1053"/>
        <end position="1083"/>
    </location>
</feature>
<feature type="domain" description="C2H2-type" evidence="8">
    <location>
        <begin position="795"/>
        <end position="823"/>
    </location>
</feature>
<feature type="domain" description="C2H2-type" evidence="8">
    <location>
        <begin position="739"/>
        <end position="767"/>
    </location>
</feature>
<dbReference type="PANTHER" id="PTHR24379:SF121">
    <property type="entry name" value="C2H2-TYPE DOMAIN-CONTAINING PROTEIN"/>
    <property type="match status" value="1"/>
</dbReference>
<dbReference type="PROSITE" id="PS00028">
    <property type="entry name" value="ZINC_FINGER_C2H2_1"/>
    <property type="match status" value="18"/>
</dbReference>
<dbReference type="KEGG" id="csol:105366167"/>
<feature type="domain" description="C2H2-type" evidence="8">
    <location>
        <begin position="345"/>
        <end position="367"/>
    </location>
</feature>
<evidence type="ECO:0000313" key="10">
    <source>
        <dbReference type="Proteomes" id="UP000695007"/>
    </source>
</evidence>
<dbReference type="SMART" id="SM00355">
    <property type="entry name" value="ZnF_C2H2"/>
    <property type="match status" value="21"/>
</dbReference>
<feature type="domain" description="C2H2-type" evidence="8">
    <location>
        <begin position="1012"/>
        <end position="1034"/>
    </location>
</feature>
<name>A0AAJ7E046_9HYME</name>
<feature type="domain" description="C2H2-type" evidence="8">
    <location>
        <begin position="647"/>
        <end position="674"/>
    </location>
</feature>
<dbReference type="SUPFAM" id="SSF57716">
    <property type="entry name" value="Glucocorticoid receptor-like (DNA-binding domain)"/>
    <property type="match status" value="1"/>
</dbReference>
<evidence type="ECO:0000256" key="1">
    <source>
        <dbReference type="ARBA" id="ARBA00022723"/>
    </source>
</evidence>
<proteinExistence type="predicted"/>
<dbReference type="PROSITE" id="PS51915">
    <property type="entry name" value="ZAD"/>
    <property type="match status" value="1"/>
</dbReference>
<dbReference type="Pfam" id="PF07776">
    <property type="entry name" value="zf-AD"/>
    <property type="match status" value="1"/>
</dbReference>
<dbReference type="Gene3D" id="3.30.160.60">
    <property type="entry name" value="Classic Zinc Finger"/>
    <property type="match status" value="7"/>
</dbReference>
<feature type="binding site" evidence="6">
    <location>
        <position position="60"/>
    </location>
    <ligand>
        <name>Zn(2+)</name>
        <dbReference type="ChEBI" id="CHEBI:29105"/>
    </ligand>
</feature>
<evidence type="ECO:0000259" key="8">
    <source>
        <dbReference type="PROSITE" id="PS50157"/>
    </source>
</evidence>
<dbReference type="Gene3D" id="3.40.1800.20">
    <property type="match status" value="1"/>
</dbReference>
<dbReference type="GO" id="GO:0008270">
    <property type="term" value="F:zinc ion binding"/>
    <property type="evidence" value="ECO:0007669"/>
    <property type="project" value="UniProtKB-UniRule"/>
</dbReference>
<feature type="domain" description="C2H2-type" evidence="8">
    <location>
        <begin position="1216"/>
        <end position="1241"/>
    </location>
</feature>
<feature type="domain" description="ZAD" evidence="9">
    <location>
        <begin position="12"/>
        <end position="87"/>
    </location>
</feature>
<dbReference type="SUPFAM" id="SSF57667">
    <property type="entry name" value="beta-beta-alpha zinc fingers"/>
    <property type="match status" value="5"/>
</dbReference>
<feature type="domain" description="C2H2-type" evidence="8">
    <location>
        <begin position="1186"/>
        <end position="1214"/>
    </location>
</feature>
<keyword evidence="4 6" id="KW-0862">Zinc</keyword>
<keyword evidence="10" id="KW-1185">Reference proteome</keyword>
<feature type="binding site" evidence="6">
    <location>
        <position position="17"/>
    </location>
    <ligand>
        <name>Zn(2+)</name>
        <dbReference type="ChEBI" id="CHEBI:29105"/>
    </ligand>
</feature>
<reference evidence="11" key="1">
    <citation type="submission" date="2025-08" db="UniProtKB">
        <authorList>
            <consortium name="RefSeq"/>
        </authorList>
    </citation>
    <scope>IDENTIFICATION</scope>
</reference>
<evidence type="ECO:0000256" key="2">
    <source>
        <dbReference type="ARBA" id="ARBA00022737"/>
    </source>
</evidence>
<feature type="domain" description="C2H2-type" evidence="8">
    <location>
        <begin position="928"/>
        <end position="956"/>
    </location>
</feature>
<dbReference type="Pfam" id="PF00096">
    <property type="entry name" value="zf-C2H2"/>
    <property type="match status" value="2"/>
</dbReference>
<dbReference type="SMART" id="SM00868">
    <property type="entry name" value="zf-AD"/>
    <property type="match status" value="1"/>
</dbReference>
<dbReference type="PROSITE" id="PS50157">
    <property type="entry name" value="ZINC_FINGER_C2H2_2"/>
    <property type="match status" value="14"/>
</dbReference>
<evidence type="ECO:0000256" key="6">
    <source>
        <dbReference type="PROSITE-ProRule" id="PRU01263"/>
    </source>
</evidence>
<keyword evidence="2" id="KW-0677">Repeat</keyword>
<evidence type="ECO:0000256" key="4">
    <source>
        <dbReference type="ARBA" id="ARBA00022833"/>
    </source>
</evidence>
<feature type="domain" description="C2H2-type" evidence="8">
    <location>
        <begin position="965"/>
        <end position="992"/>
    </location>
</feature>
<dbReference type="InterPro" id="IPR036236">
    <property type="entry name" value="Znf_C2H2_sf"/>
</dbReference>
<dbReference type="Proteomes" id="UP000695007">
    <property type="component" value="Unplaced"/>
</dbReference>
<feature type="compositionally biased region" description="Polar residues" evidence="7">
    <location>
        <begin position="677"/>
        <end position="699"/>
    </location>
</feature>
<evidence type="ECO:0000313" key="11">
    <source>
        <dbReference type="RefSeq" id="XP_011502799.1"/>
    </source>
</evidence>
<feature type="region of interest" description="Disordered" evidence="7">
    <location>
        <begin position="897"/>
        <end position="917"/>
    </location>
</feature>
<dbReference type="GeneID" id="105366167"/>
<protein>
    <submittedName>
        <fullName evidence="11">Zinc finger protein 62 homolog isoform X1</fullName>
    </submittedName>
</protein>
<feature type="binding site" evidence="6">
    <location>
        <position position="14"/>
    </location>
    <ligand>
        <name>Zn(2+)</name>
        <dbReference type="ChEBI" id="CHEBI:29105"/>
    </ligand>
</feature>
<feature type="region of interest" description="Disordered" evidence="7">
    <location>
        <begin position="451"/>
        <end position="472"/>
    </location>
</feature>
<evidence type="ECO:0000256" key="5">
    <source>
        <dbReference type="PROSITE-ProRule" id="PRU00042"/>
    </source>
</evidence>
<dbReference type="PANTHER" id="PTHR24379">
    <property type="entry name" value="KRAB AND ZINC FINGER DOMAIN-CONTAINING"/>
    <property type="match status" value="1"/>
</dbReference>
<evidence type="ECO:0000256" key="7">
    <source>
        <dbReference type="SAM" id="MobiDB-lite"/>
    </source>
</evidence>
<feature type="compositionally biased region" description="Pro residues" evidence="7">
    <location>
        <begin position="451"/>
        <end position="466"/>
    </location>
</feature>
<feature type="domain" description="C2H2-type" evidence="8">
    <location>
        <begin position="619"/>
        <end position="646"/>
    </location>
</feature>
<gene>
    <name evidence="11" type="primary">LOC105366167</name>
</gene>
<keyword evidence="3 5" id="KW-0863">Zinc-finger</keyword>
<feature type="binding site" evidence="6">
    <location>
        <position position="63"/>
    </location>
    <ligand>
        <name>Zn(2+)</name>
        <dbReference type="ChEBI" id="CHEBI:29105"/>
    </ligand>
</feature>
<feature type="domain" description="C2H2-type" evidence="8">
    <location>
        <begin position="416"/>
        <end position="443"/>
    </location>
</feature>
<accession>A0AAJ7E046</accession>
<dbReference type="InterPro" id="IPR013087">
    <property type="entry name" value="Znf_C2H2_type"/>
</dbReference>
<keyword evidence="1 6" id="KW-0479">Metal-binding</keyword>
<feature type="domain" description="C2H2-type" evidence="8">
    <location>
        <begin position="709"/>
        <end position="737"/>
    </location>
</feature>
<dbReference type="RefSeq" id="XP_011502799.1">
    <property type="nucleotide sequence ID" value="XM_011504497.1"/>
</dbReference>
<dbReference type="InterPro" id="IPR012934">
    <property type="entry name" value="Znf_AD"/>
</dbReference>
<feature type="region of interest" description="Disordered" evidence="7">
    <location>
        <begin position="671"/>
        <end position="699"/>
    </location>
</feature>
<sequence>MDDVVEISGLENACRLCLTTEQTRSSIFGVPHVSVPFVEKIRACLSIQISSHDKLSTLVCTNCIKNINQWYSYKDICLQSQEKLQQWFAKQSTTVQPVVTVKEEPVDVEFPDDNPHITNANHHAVLNDKNMDVDSESNIIPIINKIIQGSPDEILKMNEKIDKDHTVMIQIKSEPVDTEDEDDCNVDVESVNSGELLINPMAVVANTGNNDRIMEADSTQKFSTRRFGTKKRMRRGPHTHYRGIRLFKKKCVHCKIYLHSKYSYTQHMSRYHGIVNNLSVDFMKPPNQPSMKKQKSKLSFHTENTEPITDTQNEINSEDLEFEKMIKTDPLIPVQKTIISQLKTFSCYSCKQTFFDRRHTLNHIRQHMPDLRPFTCIACLTEFSDRSMYKLHCGASFECAMKIALVVPKVGNEKYFTCNMCLRPFDNRKELLTHLAIHADKQYQQLAQPLRSPPKLKPINPSPPTPKIDSSPIKKPIVNVSGPYMNGDPAHNHMCDLCGMIYRYKPNMFKHRELCSTLPENIRTSYRCIHCNMTYLVYKKFYTHVLHDHKKREITCFTCHEKFTTPDDYLSHHETHRVRLDKENVKETSNEQQPNNEFSITVNPLNSVIHPMDVNDKPFNCALCGEDFATKIELTEHRNLHLKVKIYSCVICRSMFSSSGALEVHMKDHGIEDPGEQNANSSCVEYGRQSRSQTAMNDSSTSDPGGCFHHCYECNKNFSNLANLKRHERNLHSKQRRRWSCDDCKRRFKSVEAYNEHVRTEHGSTQQQQHLEKVPVMPPPPPPPQLSSSTGKPLMQCPKCPKTFAYQGNLIIHCQNVHKENHFERARANAARPTAPSSRHTSTISSWGHSCDLCGKTFREEQSLKTHRGWHLRSTYRLKVDKNASLDETTLSGPGYTMTMTSSSKPAKARKSFPNNPTQKQLGTIANLQCQVCDDRFTDVAELRKHLWDVHCARNKPEKSFTSELQCELCTNKFPDEESLENHMKWHSQNPILSGNNASGTTSSFEAPTKTFYCDICGKYYSNRKLYLRHKKLHKVLPATTMMNLQSLQTKRPYCHSCQKSFSTDASLKRHKASPCHHSVVRIQNQHGSKKITTTALVHQPPSEPMRLQAVKREPGLEYASASQLGGHGSKRKPVTCLICKTMFPNMSVLYQHKQLVHKLPTSGRDRANSQQQAECVPLVSAEGLVCCNLCGKQFPGVPNLKQHFAHKHKTKSATFPCRSLGCKLVFSSAHSLKSHETTHSSMIYNCHLCDGHVFSRAAMTKHMMTMHKAIYQSGASKSSLWSETDLTTYNVKNCQSTACPKCKIKYPNLRALKIHYLKFHEKS</sequence>
<evidence type="ECO:0000256" key="3">
    <source>
        <dbReference type="ARBA" id="ARBA00022771"/>
    </source>
</evidence>
<organism evidence="10 11">
    <name type="scientific">Ceratosolen solmsi marchali</name>
    <dbReference type="NCBI Taxonomy" id="326594"/>
    <lineage>
        <taxon>Eukaryota</taxon>
        <taxon>Metazoa</taxon>
        <taxon>Ecdysozoa</taxon>
        <taxon>Arthropoda</taxon>
        <taxon>Hexapoda</taxon>
        <taxon>Insecta</taxon>
        <taxon>Pterygota</taxon>
        <taxon>Neoptera</taxon>
        <taxon>Endopterygota</taxon>
        <taxon>Hymenoptera</taxon>
        <taxon>Apocrita</taxon>
        <taxon>Proctotrupomorpha</taxon>
        <taxon>Chalcidoidea</taxon>
        <taxon>Agaonidae</taxon>
        <taxon>Agaoninae</taxon>
        <taxon>Ceratosolen</taxon>
    </lineage>
</organism>
<feature type="domain" description="C2H2-type" evidence="8">
    <location>
        <begin position="849"/>
        <end position="871"/>
    </location>
</feature>
<evidence type="ECO:0000259" key="9">
    <source>
        <dbReference type="PROSITE" id="PS51915"/>
    </source>
</evidence>